<sequence length="72" mass="7960">MVFHVYRPFFFGILCIALVLTSGPATCLDLFPPMPIECIGPCAIRCNERCVSRGNLVGDCYGTLQCCCRKKP</sequence>
<organism evidence="2 3">
    <name type="scientific">Canavalia gladiata</name>
    <name type="common">Sword bean</name>
    <name type="synonym">Dolichos gladiatus</name>
    <dbReference type="NCBI Taxonomy" id="3824"/>
    <lineage>
        <taxon>Eukaryota</taxon>
        <taxon>Viridiplantae</taxon>
        <taxon>Streptophyta</taxon>
        <taxon>Embryophyta</taxon>
        <taxon>Tracheophyta</taxon>
        <taxon>Spermatophyta</taxon>
        <taxon>Magnoliopsida</taxon>
        <taxon>eudicotyledons</taxon>
        <taxon>Gunneridae</taxon>
        <taxon>Pentapetalae</taxon>
        <taxon>rosids</taxon>
        <taxon>fabids</taxon>
        <taxon>Fabales</taxon>
        <taxon>Fabaceae</taxon>
        <taxon>Papilionoideae</taxon>
        <taxon>50 kb inversion clade</taxon>
        <taxon>NPAAA clade</taxon>
        <taxon>indigoferoid/millettioid clade</taxon>
        <taxon>Phaseoleae</taxon>
        <taxon>Canavalia</taxon>
    </lineage>
</organism>
<proteinExistence type="predicted"/>
<dbReference type="EMBL" id="JAYMYQ010000004">
    <property type="protein sequence ID" value="KAK7338773.1"/>
    <property type="molecule type" value="Genomic_DNA"/>
</dbReference>
<protein>
    <recommendedName>
        <fullName evidence="4">Beta-defensin</fullName>
    </recommendedName>
</protein>
<feature type="signal peptide" evidence="1">
    <location>
        <begin position="1"/>
        <end position="27"/>
    </location>
</feature>
<dbReference type="Proteomes" id="UP001367508">
    <property type="component" value="Unassembled WGS sequence"/>
</dbReference>
<accession>A0AAN9LR98</accession>
<dbReference type="AlphaFoldDB" id="A0AAN9LR98"/>
<reference evidence="2 3" key="1">
    <citation type="submission" date="2024-01" db="EMBL/GenBank/DDBJ databases">
        <title>The genomes of 5 underutilized Papilionoideae crops provide insights into root nodulation and disease resistanc.</title>
        <authorList>
            <person name="Jiang F."/>
        </authorList>
    </citation>
    <scope>NUCLEOTIDE SEQUENCE [LARGE SCALE GENOMIC DNA]</scope>
    <source>
        <strain evidence="2">LVBAO_FW01</strain>
        <tissue evidence="2">Leaves</tissue>
    </source>
</reference>
<feature type="chain" id="PRO_5043002587" description="Beta-defensin" evidence="1">
    <location>
        <begin position="28"/>
        <end position="72"/>
    </location>
</feature>
<keyword evidence="3" id="KW-1185">Reference proteome</keyword>
<comment type="caution">
    <text evidence="2">The sequence shown here is derived from an EMBL/GenBank/DDBJ whole genome shotgun (WGS) entry which is preliminary data.</text>
</comment>
<keyword evidence="1" id="KW-0732">Signal</keyword>
<evidence type="ECO:0008006" key="4">
    <source>
        <dbReference type="Google" id="ProtNLM"/>
    </source>
</evidence>
<evidence type="ECO:0000256" key="1">
    <source>
        <dbReference type="SAM" id="SignalP"/>
    </source>
</evidence>
<evidence type="ECO:0000313" key="3">
    <source>
        <dbReference type="Proteomes" id="UP001367508"/>
    </source>
</evidence>
<name>A0AAN9LR98_CANGL</name>
<evidence type="ECO:0000313" key="2">
    <source>
        <dbReference type="EMBL" id="KAK7338773.1"/>
    </source>
</evidence>
<gene>
    <name evidence="2" type="ORF">VNO77_19404</name>
</gene>